<dbReference type="AlphaFoldDB" id="A0A9X7W0R4"/>
<dbReference type="SUPFAM" id="SSF89360">
    <property type="entry name" value="HesB-like domain"/>
    <property type="match status" value="1"/>
</dbReference>
<evidence type="ECO:0000313" key="2">
    <source>
        <dbReference type="Proteomes" id="UP000663505"/>
    </source>
</evidence>
<dbReference type="RefSeq" id="WP_206656556.1">
    <property type="nucleotide sequence ID" value="NZ_CP071182.1"/>
</dbReference>
<organism evidence="1 2">
    <name type="scientific">Alicyclobacillus mengziensis</name>
    <dbReference type="NCBI Taxonomy" id="2931921"/>
    <lineage>
        <taxon>Bacteria</taxon>
        <taxon>Bacillati</taxon>
        <taxon>Bacillota</taxon>
        <taxon>Bacilli</taxon>
        <taxon>Bacillales</taxon>
        <taxon>Alicyclobacillaceae</taxon>
        <taxon>Alicyclobacillus</taxon>
    </lineage>
</organism>
<evidence type="ECO:0000313" key="1">
    <source>
        <dbReference type="EMBL" id="QSO47198.1"/>
    </source>
</evidence>
<name>A0A9X7W0R4_9BACL</name>
<sequence>MKCKVTPSAKMQVMAMLKQETDKNLKLRVYVTEAHGDHAHYGIGLDYQRANDVINAATPGVEVLLERNNPFLDGIVVDYDGAQNSFTITNPSKGHHHHH</sequence>
<protein>
    <submittedName>
        <fullName evidence="1">Iron-sulfur cluster assembly accessory protein</fullName>
    </submittedName>
</protein>
<keyword evidence="2" id="KW-1185">Reference proteome</keyword>
<dbReference type="KEGG" id="afx:JZ786_22840"/>
<dbReference type="InterPro" id="IPR035903">
    <property type="entry name" value="HesB-like_dom_sf"/>
</dbReference>
<gene>
    <name evidence="1" type="ORF">JZ786_22840</name>
</gene>
<proteinExistence type="predicted"/>
<accession>A0A9X7W0R4</accession>
<reference evidence="1 2" key="1">
    <citation type="submission" date="2021-02" db="EMBL/GenBank/DDBJ databases">
        <title>Alicyclobacillus curvatus sp. nov. and Alicyclobacillus mengziensis sp. nov., two acidophilic bacteria isolated from acid mine drainage.</title>
        <authorList>
            <person name="Huang Y."/>
        </authorList>
    </citation>
    <scope>NUCLEOTIDE SEQUENCE [LARGE SCALE GENOMIC DNA]</scope>
    <source>
        <strain evidence="1 2">S30H14</strain>
    </source>
</reference>
<dbReference type="Proteomes" id="UP000663505">
    <property type="component" value="Chromosome"/>
</dbReference>
<dbReference type="EMBL" id="CP071182">
    <property type="protein sequence ID" value="QSO47198.1"/>
    <property type="molecule type" value="Genomic_DNA"/>
</dbReference>
<dbReference type="Gene3D" id="2.60.300.12">
    <property type="entry name" value="HesB-like domain"/>
    <property type="match status" value="1"/>
</dbReference>